<sequence>MRKWYVGMLGLVLTLGIIFPSYSYAAGVQTMSDKEIDNRYEVIDGDDLVKNEPRTGNDLTREELFDKYNLNSNVDVPKGTEVIKFDNVKNADKFFNKIEEDVKNPTVEKKTDDKFHDLGYTRQVRSVSFGFSDINLHADIYWNSGKTITSCKAWTTHTGTTFSLGWDQKYAYCSPSSGSRSTMVKGGGTGKWVVFVEGIGTVYSKDINIHYGYTVP</sequence>
<organism evidence="2 3">
    <name type="scientific">Paludifilum halophilum</name>
    <dbReference type="NCBI Taxonomy" id="1642702"/>
    <lineage>
        <taxon>Bacteria</taxon>
        <taxon>Bacillati</taxon>
        <taxon>Bacillota</taxon>
        <taxon>Bacilli</taxon>
        <taxon>Bacillales</taxon>
        <taxon>Thermoactinomycetaceae</taxon>
        <taxon>Paludifilum</taxon>
    </lineage>
</organism>
<dbReference type="Proteomes" id="UP000215459">
    <property type="component" value="Unassembled WGS sequence"/>
</dbReference>
<comment type="caution">
    <text evidence="2">The sequence shown here is derived from an EMBL/GenBank/DDBJ whole genome shotgun (WGS) entry which is preliminary data.</text>
</comment>
<protein>
    <recommendedName>
        <fullName evidence="4">Peptidase M23 domain-containing protein</fullName>
    </recommendedName>
</protein>
<feature type="signal peptide" evidence="1">
    <location>
        <begin position="1"/>
        <end position="25"/>
    </location>
</feature>
<accession>A0A235B4K5</accession>
<evidence type="ECO:0000256" key="1">
    <source>
        <dbReference type="SAM" id="SignalP"/>
    </source>
</evidence>
<dbReference type="OrthoDB" id="10020500at2"/>
<evidence type="ECO:0000313" key="2">
    <source>
        <dbReference type="EMBL" id="OYD07213.1"/>
    </source>
</evidence>
<name>A0A235B4K5_9BACL</name>
<dbReference type="AlphaFoldDB" id="A0A235B4K5"/>
<evidence type="ECO:0008006" key="4">
    <source>
        <dbReference type="Google" id="ProtNLM"/>
    </source>
</evidence>
<evidence type="ECO:0000313" key="3">
    <source>
        <dbReference type="Proteomes" id="UP000215459"/>
    </source>
</evidence>
<keyword evidence="3" id="KW-1185">Reference proteome</keyword>
<reference evidence="2 3" key="1">
    <citation type="submission" date="2017-07" db="EMBL/GenBank/DDBJ databases">
        <title>The genome sequence of Paludifilum halophilum highlights mechanisms for microbial adaptation to high salt environemnts.</title>
        <authorList>
            <person name="Belbahri L."/>
        </authorList>
    </citation>
    <scope>NUCLEOTIDE SEQUENCE [LARGE SCALE GENOMIC DNA]</scope>
    <source>
        <strain evidence="2 3">DSM 102817</strain>
    </source>
</reference>
<proteinExistence type="predicted"/>
<dbReference type="EMBL" id="NOWF01000007">
    <property type="protein sequence ID" value="OYD07213.1"/>
    <property type="molecule type" value="Genomic_DNA"/>
</dbReference>
<keyword evidence="1" id="KW-0732">Signal</keyword>
<dbReference type="RefSeq" id="WP_094264956.1">
    <property type="nucleotide sequence ID" value="NZ_NOWF01000007.1"/>
</dbReference>
<feature type="chain" id="PRO_5013325676" description="Peptidase M23 domain-containing protein" evidence="1">
    <location>
        <begin position="26"/>
        <end position="216"/>
    </location>
</feature>
<gene>
    <name evidence="2" type="ORF">CHM34_12580</name>
</gene>